<dbReference type="AlphaFoldDB" id="A0A5B7HHI3"/>
<proteinExistence type="predicted"/>
<organism evidence="2 3">
    <name type="scientific">Portunus trituberculatus</name>
    <name type="common">Swimming crab</name>
    <name type="synonym">Neptunus trituberculatus</name>
    <dbReference type="NCBI Taxonomy" id="210409"/>
    <lineage>
        <taxon>Eukaryota</taxon>
        <taxon>Metazoa</taxon>
        <taxon>Ecdysozoa</taxon>
        <taxon>Arthropoda</taxon>
        <taxon>Crustacea</taxon>
        <taxon>Multicrustacea</taxon>
        <taxon>Malacostraca</taxon>
        <taxon>Eumalacostraca</taxon>
        <taxon>Eucarida</taxon>
        <taxon>Decapoda</taxon>
        <taxon>Pleocyemata</taxon>
        <taxon>Brachyura</taxon>
        <taxon>Eubrachyura</taxon>
        <taxon>Portunoidea</taxon>
        <taxon>Portunidae</taxon>
        <taxon>Portuninae</taxon>
        <taxon>Portunus</taxon>
    </lineage>
</organism>
<sequence length="61" mass="6333">MCTVAIQTDLSDLLPAPSTTTDSPSTSASSSAKTTSTSTKTSTPITSSAPYVCYFSYSQQE</sequence>
<evidence type="ECO:0000256" key="1">
    <source>
        <dbReference type="SAM" id="MobiDB-lite"/>
    </source>
</evidence>
<feature type="compositionally biased region" description="Polar residues" evidence="1">
    <location>
        <begin position="1"/>
        <end position="10"/>
    </location>
</feature>
<name>A0A5B7HHI3_PORTR</name>
<dbReference type="Proteomes" id="UP000324222">
    <property type="component" value="Unassembled WGS sequence"/>
</dbReference>
<protein>
    <submittedName>
        <fullName evidence="2">Uncharacterized protein</fullName>
    </submittedName>
</protein>
<dbReference type="EMBL" id="VSRR010029340">
    <property type="protein sequence ID" value="MPC69386.1"/>
    <property type="molecule type" value="Genomic_DNA"/>
</dbReference>
<feature type="region of interest" description="Disordered" evidence="1">
    <location>
        <begin position="1"/>
        <end position="47"/>
    </location>
</feature>
<comment type="caution">
    <text evidence="2">The sequence shown here is derived from an EMBL/GenBank/DDBJ whole genome shotgun (WGS) entry which is preliminary data.</text>
</comment>
<accession>A0A5B7HHI3</accession>
<feature type="compositionally biased region" description="Low complexity" evidence="1">
    <location>
        <begin position="15"/>
        <end position="47"/>
    </location>
</feature>
<evidence type="ECO:0000313" key="3">
    <source>
        <dbReference type="Proteomes" id="UP000324222"/>
    </source>
</evidence>
<gene>
    <name evidence="2" type="ORF">E2C01_063609</name>
</gene>
<reference evidence="2 3" key="1">
    <citation type="submission" date="2019-05" db="EMBL/GenBank/DDBJ databases">
        <title>Another draft genome of Portunus trituberculatus and its Hox gene families provides insights of decapod evolution.</title>
        <authorList>
            <person name="Jeong J.-H."/>
            <person name="Song I."/>
            <person name="Kim S."/>
            <person name="Choi T."/>
            <person name="Kim D."/>
            <person name="Ryu S."/>
            <person name="Kim W."/>
        </authorList>
    </citation>
    <scope>NUCLEOTIDE SEQUENCE [LARGE SCALE GENOMIC DNA]</scope>
    <source>
        <tissue evidence="2">Muscle</tissue>
    </source>
</reference>
<evidence type="ECO:0000313" key="2">
    <source>
        <dbReference type="EMBL" id="MPC69386.1"/>
    </source>
</evidence>
<keyword evidence="3" id="KW-1185">Reference proteome</keyword>